<feature type="transmembrane region" description="Helical" evidence="4">
    <location>
        <begin position="349"/>
        <end position="372"/>
    </location>
</feature>
<gene>
    <name evidence="5" type="ORF">NG895_23175</name>
</gene>
<evidence type="ECO:0000256" key="2">
    <source>
        <dbReference type="ARBA" id="ARBA00022989"/>
    </source>
</evidence>
<reference evidence="5" key="1">
    <citation type="submission" date="2022-06" db="EMBL/GenBank/DDBJ databases">
        <title>Aeoliella straminimaris, a novel planctomycete from sediments.</title>
        <authorList>
            <person name="Vitorino I.R."/>
            <person name="Lage O.M."/>
        </authorList>
    </citation>
    <scope>NUCLEOTIDE SEQUENCE</scope>
    <source>
        <strain evidence="5">ICT_H6.2</strain>
    </source>
</reference>
<feature type="transmembrane region" description="Helical" evidence="4">
    <location>
        <begin position="320"/>
        <end position="343"/>
    </location>
</feature>
<dbReference type="PANTHER" id="PTHR23526:SF1">
    <property type="entry name" value="MAJOR FACILITATOR SUPERFAMILY MFS_1"/>
    <property type="match status" value="1"/>
</dbReference>
<feature type="transmembrane region" description="Helical" evidence="4">
    <location>
        <begin position="409"/>
        <end position="428"/>
    </location>
</feature>
<dbReference type="Gene3D" id="1.20.1250.20">
    <property type="entry name" value="MFS general substrate transporter like domains"/>
    <property type="match status" value="1"/>
</dbReference>
<dbReference type="InterPro" id="IPR052528">
    <property type="entry name" value="Sugar_transport-like"/>
</dbReference>
<dbReference type="Proteomes" id="UP001155241">
    <property type="component" value="Unassembled WGS sequence"/>
</dbReference>
<comment type="caution">
    <text evidence="5">The sequence shown here is derived from an EMBL/GenBank/DDBJ whole genome shotgun (WGS) entry which is preliminary data.</text>
</comment>
<sequence length="449" mass="49728">MRYSDELPVDVEPYASRMKADPRERRDEAVNFSLLALHQILLRVGWIFKTESIVMPVFMSVVGGGPVLQACLVVLSRLGLSIPPVLFSRTLKIAHRKKWWYAGCSLAMAVPFGALAVLCATGWWQDNQGQPRWWMPAVYLVLYASFFALTGMNQLTAHALQGKLVRVERRGRLFTASVVVGSPIAIVAAMWWMPGWLASQEQGFAALFGCSAVLFALAGVATLFLREAPDDFRQSRSPLWRYFHHAWQVIEHDANARALAILTVLFSTSFMLFPHYVSAVTDGGAFDLRRMTLWVCMQNAGVAMFSFIAGPLADRYGNRAALHLTVAGATIAPLLVIAALLGFEQLRGNYSWLVFVPLGFTPVTIRFLTNYALEIASRHDHPKYISAIGLCMALPVVVGAPLVGLLAKWAGYLPVFTLGFVALLVALWQTFRIAEPRHGESSIMQEALK</sequence>
<dbReference type="AlphaFoldDB" id="A0A9X2JIG4"/>
<feature type="transmembrane region" description="Helical" evidence="4">
    <location>
        <begin position="384"/>
        <end position="403"/>
    </location>
</feature>
<evidence type="ECO:0000313" key="5">
    <source>
        <dbReference type="EMBL" id="MCO6046811.1"/>
    </source>
</evidence>
<dbReference type="RefSeq" id="WP_252854923.1">
    <property type="nucleotide sequence ID" value="NZ_JAMXLR010000077.1"/>
</dbReference>
<dbReference type="GO" id="GO:0022857">
    <property type="term" value="F:transmembrane transporter activity"/>
    <property type="evidence" value="ECO:0007669"/>
    <property type="project" value="InterPro"/>
</dbReference>
<keyword evidence="6" id="KW-1185">Reference proteome</keyword>
<feature type="transmembrane region" description="Helical" evidence="4">
    <location>
        <begin position="258"/>
        <end position="279"/>
    </location>
</feature>
<keyword evidence="2 4" id="KW-1133">Transmembrane helix</keyword>
<accession>A0A9X2JIG4</accession>
<dbReference type="PANTHER" id="PTHR23526">
    <property type="entry name" value="INTEGRAL MEMBRANE TRANSPORT PROTEIN-RELATED"/>
    <property type="match status" value="1"/>
</dbReference>
<dbReference type="InterPro" id="IPR011701">
    <property type="entry name" value="MFS"/>
</dbReference>
<dbReference type="EMBL" id="JAMXLR010000077">
    <property type="protein sequence ID" value="MCO6046811.1"/>
    <property type="molecule type" value="Genomic_DNA"/>
</dbReference>
<dbReference type="SUPFAM" id="SSF103473">
    <property type="entry name" value="MFS general substrate transporter"/>
    <property type="match status" value="1"/>
</dbReference>
<feature type="transmembrane region" description="Helical" evidence="4">
    <location>
        <begin position="136"/>
        <end position="152"/>
    </location>
</feature>
<proteinExistence type="predicted"/>
<organism evidence="5 6">
    <name type="scientific">Aeoliella straminimaris</name>
    <dbReference type="NCBI Taxonomy" id="2954799"/>
    <lineage>
        <taxon>Bacteria</taxon>
        <taxon>Pseudomonadati</taxon>
        <taxon>Planctomycetota</taxon>
        <taxon>Planctomycetia</taxon>
        <taxon>Pirellulales</taxon>
        <taxon>Lacipirellulaceae</taxon>
        <taxon>Aeoliella</taxon>
    </lineage>
</organism>
<dbReference type="InterPro" id="IPR036259">
    <property type="entry name" value="MFS_trans_sf"/>
</dbReference>
<keyword evidence="1 4" id="KW-0812">Transmembrane</keyword>
<evidence type="ECO:0000313" key="6">
    <source>
        <dbReference type="Proteomes" id="UP001155241"/>
    </source>
</evidence>
<protein>
    <submittedName>
        <fullName evidence="5">MFS transporter</fullName>
    </submittedName>
</protein>
<feature type="transmembrane region" description="Helical" evidence="4">
    <location>
        <begin position="204"/>
        <end position="225"/>
    </location>
</feature>
<dbReference type="Pfam" id="PF07690">
    <property type="entry name" value="MFS_1"/>
    <property type="match status" value="1"/>
</dbReference>
<feature type="transmembrane region" description="Helical" evidence="4">
    <location>
        <begin position="54"/>
        <end position="78"/>
    </location>
</feature>
<feature type="transmembrane region" description="Helical" evidence="4">
    <location>
        <begin position="291"/>
        <end position="313"/>
    </location>
</feature>
<evidence type="ECO:0000256" key="4">
    <source>
        <dbReference type="SAM" id="Phobius"/>
    </source>
</evidence>
<evidence type="ECO:0000256" key="3">
    <source>
        <dbReference type="ARBA" id="ARBA00023136"/>
    </source>
</evidence>
<keyword evidence="3 4" id="KW-0472">Membrane</keyword>
<evidence type="ECO:0000256" key="1">
    <source>
        <dbReference type="ARBA" id="ARBA00022692"/>
    </source>
</evidence>
<feature type="transmembrane region" description="Helical" evidence="4">
    <location>
        <begin position="99"/>
        <end position="124"/>
    </location>
</feature>
<name>A0A9X2JIG4_9BACT</name>
<feature type="transmembrane region" description="Helical" evidence="4">
    <location>
        <begin position="173"/>
        <end position="192"/>
    </location>
</feature>
<feature type="transmembrane region" description="Helical" evidence="4">
    <location>
        <begin position="29"/>
        <end position="48"/>
    </location>
</feature>